<dbReference type="GO" id="GO:0070063">
    <property type="term" value="F:RNA polymerase binding"/>
    <property type="evidence" value="ECO:0007669"/>
    <property type="project" value="InterPro"/>
</dbReference>
<reference evidence="14" key="1">
    <citation type="submission" date="2015-10" db="EMBL/GenBank/DDBJ databases">
        <title>Analysis of five complete genome sequences for members of the class Peribacteria in the recently recognized Peregrinibacteria bacterial phylum.</title>
        <authorList>
            <person name="Anantharaman K."/>
            <person name="Brown C.T."/>
            <person name="Burstein D."/>
            <person name="Castelle C.J."/>
            <person name="Probst A.J."/>
            <person name="Thomas B.C."/>
            <person name="Williams K.H."/>
            <person name="Banfield J.F."/>
        </authorList>
    </citation>
    <scope>NUCLEOTIDE SEQUENCE [LARGE SCALE GENOMIC DNA]</scope>
</reference>
<dbReference type="GO" id="GO:0006354">
    <property type="term" value="P:DNA-templated transcription elongation"/>
    <property type="evidence" value="ECO:0007669"/>
    <property type="project" value="TreeGrafter"/>
</dbReference>
<dbReference type="PROSITE" id="PS00829">
    <property type="entry name" value="GREAB_1"/>
    <property type="match status" value="1"/>
</dbReference>
<proteinExistence type="inferred from homology"/>
<dbReference type="PANTHER" id="PTHR30437:SF4">
    <property type="entry name" value="TRANSCRIPTION ELONGATION FACTOR GREA"/>
    <property type="match status" value="1"/>
</dbReference>
<accession>A0A0S1SKG5</accession>
<gene>
    <name evidence="8" type="primary">greA</name>
    <name evidence="13" type="ORF">PeribacterD1_0353</name>
</gene>
<dbReference type="InterPro" id="IPR023459">
    <property type="entry name" value="Tscrpt_elong_fac_GreA/B_fam"/>
</dbReference>
<dbReference type="Pfam" id="PF03449">
    <property type="entry name" value="GreA_GreB_N"/>
    <property type="match status" value="1"/>
</dbReference>
<name>A0A0S1SM87_9BACT</name>
<dbReference type="InterPro" id="IPR001437">
    <property type="entry name" value="Tscrpt_elong_fac_GreA/B_C"/>
</dbReference>
<evidence type="ECO:0000256" key="10">
    <source>
        <dbReference type="SAM" id="MobiDB-lite"/>
    </source>
</evidence>
<dbReference type="InterPro" id="IPR036953">
    <property type="entry name" value="GreA/GreB_C_sf"/>
</dbReference>
<keyword evidence="5 8" id="KW-0804">Transcription</keyword>
<evidence type="ECO:0000256" key="7">
    <source>
        <dbReference type="ARBA" id="ARBA00030776"/>
    </source>
</evidence>
<dbReference type="EMBL" id="CP013065">
    <property type="protein sequence ID" value="ALM13051.1"/>
    <property type="molecule type" value="Genomic_DNA"/>
</dbReference>
<evidence type="ECO:0000259" key="11">
    <source>
        <dbReference type="Pfam" id="PF01272"/>
    </source>
</evidence>
<keyword evidence="13" id="KW-0251">Elongation factor</keyword>
<dbReference type="Proteomes" id="UP000069135">
    <property type="component" value="Chromosome"/>
</dbReference>
<feature type="coiled-coil region" evidence="8">
    <location>
        <begin position="38"/>
        <end position="95"/>
    </location>
</feature>
<dbReference type="GO" id="GO:0032784">
    <property type="term" value="P:regulation of DNA-templated transcription elongation"/>
    <property type="evidence" value="ECO:0007669"/>
    <property type="project" value="UniProtKB-UniRule"/>
</dbReference>
<dbReference type="Gene3D" id="3.10.50.30">
    <property type="entry name" value="Transcription elongation factor, GreA/GreB, C-terminal domain"/>
    <property type="match status" value="1"/>
</dbReference>
<comment type="similarity">
    <text evidence="1 8 9">Belongs to the GreA/GreB family.</text>
</comment>
<reference evidence="13 14" key="2">
    <citation type="journal article" date="2016" name="PeerJ">
        <title>Analysis of five complete genome sequences for members of the class Peribacteria in the recently recognized Peregrinibacteria bacterial phylum.</title>
        <authorList>
            <person name="Anantharaman K."/>
            <person name="Brown C.T."/>
            <person name="Burstein D."/>
            <person name="Castelle C.J."/>
            <person name="Probst A.J."/>
            <person name="Thomas B.C."/>
            <person name="Williams K.H."/>
            <person name="Banfield J.F."/>
        </authorList>
    </citation>
    <scope>NUCLEOTIDE SEQUENCE [LARGE SCALE GENOMIC DNA]</scope>
    <source>
        <strain evidence="13">RIFOXYD1_FULL_PER-ii_59_16</strain>
    </source>
</reference>
<evidence type="ECO:0000256" key="5">
    <source>
        <dbReference type="ARBA" id="ARBA00023163"/>
    </source>
</evidence>
<dbReference type="NCBIfam" id="NF001263">
    <property type="entry name" value="PRK00226.1-4"/>
    <property type="match status" value="1"/>
</dbReference>
<accession>A0A0S1SV06</accession>
<dbReference type="PIRSF" id="PIRSF006092">
    <property type="entry name" value="GreA_GreB"/>
    <property type="match status" value="1"/>
</dbReference>
<dbReference type="Gene3D" id="1.10.287.180">
    <property type="entry name" value="Transcription elongation factor, GreA/GreB, N-terminal domain"/>
    <property type="match status" value="1"/>
</dbReference>
<dbReference type="AlphaFoldDB" id="A0A0S1SM87"/>
<dbReference type="GO" id="GO:0003746">
    <property type="term" value="F:translation elongation factor activity"/>
    <property type="evidence" value="ECO:0007669"/>
    <property type="project" value="UniProtKB-KW"/>
</dbReference>
<protein>
    <recommendedName>
        <fullName evidence="2 8">Transcription elongation factor GreA</fullName>
    </recommendedName>
    <alternativeName>
        <fullName evidence="7 8">Transcript cleavage factor GreA</fullName>
    </alternativeName>
</protein>
<evidence type="ECO:0000313" key="14">
    <source>
        <dbReference type="Proteomes" id="UP000069135"/>
    </source>
</evidence>
<evidence type="ECO:0000313" key="13">
    <source>
        <dbReference type="EMBL" id="ALM13051.1"/>
    </source>
</evidence>
<organism evidence="13 14">
    <name type="scientific">Candidatus Peribacter riflensis</name>
    <dbReference type="NCBI Taxonomy" id="1735162"/>
    <lineage>
        <taxon>Bacteria</taxon>
        <taxon>Candidatus Peregrinibacteriota</taxon>
        <taxon>Candidatus Peribacteria</taxon>
        <taxon>Candidatus Peribacterales</taxon>
        <taxon>Candidatus Peribacteraceae</taxon>
        <taxon>Candidatus Peribacter</taxon>
    </lineage>
</organism>
<evidence type="ECO:0000256" key="3">
    <source>
        <dbReference type="ARBA" id="ARBA00023015"/>
    </source>
</evidence>
<feature type="domain" description="Transcription elongation factor GreA/GreB C-terminal" evidence="11">
    <location>
        <begin position="108"/>
        <end position="181"/>
    </location>
</feature>
<sequence>MPDMDDFSLPEEALQTDSSGAGAPMGDDEQTLVTREGLKKLQEELDHLKTVRRQEVAQRLKEAISYGDLSENSEYEEAKNEQAFVEGRVLELERKIKNAKIISEKTDHRAVEIGSTVTVRNKTSRDEPESYTIVGATEADPIDNKVSNESPIGKAFLGKKRGDHVEVIAPGGTFKYEILKVA</sequence>
<accession>A0A0S1SSY4</accession>
<dbReference type="InterPro" id="IPR018151">
    <property type="entry name" value="TF_GreA/GreB_CS"/>
</dbReference>
<dbReference type="NCBIfam" id="TIGR01462">
    <property type="entry name" value="greA"/>
    <property type="match status" value="1"/>
</dbReference>
<dbReference type="KEGG" id="prf:PeribacterA2_0353"/>
<comment type="function">
    <text evidence="6 8 9">Necessary for efficient RNA polymerase transcription elongation past template-encoded arresting sites. The arresting sites in DNA have the property of trapping a certain fraction of elongating RNA polymerases that pass through, resulting in locked ternary complexes. Cleavage of the nascent transcript by cleavage factors such as GreA or GreB allows the resumption of elongation from the new 3'terminus. GreA releases sequences of 2 to 3 nucleotides.</text>
</comment>
<dbReference type="PANTHER" id="PTHR30437">
    <property type="entry name" value="TRANSCRIPTION ELONGATION FACTOR GREA"/>
    <property type="match status" value="1"/>
</dbReference>
<evidence type="ECO:0000259" key="12">
    <source>
        <dbReference type="Pfam" id="PF03449"/>
    </source>
</evidence>
<dbReference type="FunFam" id="1.10.287.180:FF:000001">
    <property type="entry name" value="Transcription elongation factor GreA"/>
    <property type="match status" value="1"/>
</dbReference>
<dbReference type="InterPro" id="IPR028624">
    <property type="entry name" value="Tscrpt_elong_fac_GreA/B"/>
</dbReference>
<accession>A0A0S1SIN6</accession>
<evidence type="ECO:0000256" key="9">
    <source>
        <dbReference type="RuleBase" id="RU000556"/>
    </source>
</evidence>
<dbReference type="InterPro" id="IPR006359">
    <property type="entry name" value="Tscrpt_elong_fac_GreA"/>
</dbReference>
<dbReference type="STRING" id="1735162.PeribacterB2_0353"/>
<evidence type="ECO:0000256" key="4">
    <source>
        <dbReference type="ARBA" id="ARBA00023125"/>
    </source>
</evidence>
<evidence type="ECO:0000256" key="2">
    <source>
        <dbReference type="ARBA" id="ARBA00013729"/>
    </source>
</evidence>
<dbReference type="Pfam" id="PF01272">
    <property type="entry name" value="GreA_GreB"/>
    <property type="match status" value="1"/>
</dbReference>
<dbReference type="InterPro" id="IPR022691">
    <property type="entry name" value="Tscrpt_elong_fac_GreA/B_N"/>
</dbReference>
<dbReference type="FunFam" id="3.10.50.30:FF:000001">
    <property type="entry name" value="Transcription elongation factor GreA"/>
    <property type="match status" value="1"/>
</dbReference>
<keyword evidence="13" id="KW-0648">Protein biosynthesis</keyword>
<evidence type="ECO:0000256" key="1">
    <source>
        <dbReference type="ARBA" id="ARBA00008213"/>
    </source>
</evidence>
<keyword evidence="4 8" id="KW-0238">DNA-binding</keyword>
<dbReference type="HAMAP" id="MF_00105">
    <property type="entry name" value="GreA_GreB"/>
    <property type="match status" value="1"/>
</dbReference>
<evidence type="ECO:0000256" key="6">
    <source>
        <dbReference type="ARBA" id="ARBA00024916"/>
    </source>
</evidence>
<dbReference type="InterPro" id="IPR036805">
    <property type="entry name" value="Tscrpt_elong_fac_GreA/B_N_sf"/>
</dbReference>
<dbReference type="PATRIC" id="fig|1735161.3.peg.352"/>
<feature type="domain" description="Transcription elongation factor GreA/GreB N-terminal" evidence="12">
    <location>
        <begin position="32"/>
        <end position="101"/>
    </location>
</feature>
<dbReference type="SUPFAM" id="SSF46557">
    <property type="entry name" value="GreA transcript cleavage protein, N-terminal domain"/>
    <property type="match status" value="1"/>
</dbReference>
<evidence type="ECO:0000256" key="8">
    <source>
        <dbReference type="HAMAP-Rule" id="MF_00105"/>
    </source>
</evidence>
<keyword evidence="8" id="KW-0175">Coiled coil</keyword>
<dbReference type="SUPFAM" id="SSF54534">
    <property type="entry name" value="FKBP-like"/>
    <property type="match status" value="1"/>
</dbReference>
<keyword evidence="3 8" id="KW-0805">Transcription regulation</keyword>
<dbReference type="GO" id="GO:0003677">
    <property type="term" value="F:DNA binding"/>
    <property type="evidence" value="ECO:0007669"/>
    <property type="project" value="UniProtKB-UniRule"/>
</dbReference>
<accession>A0A0S1SM87</accession>
<feature type="region of interest" description="Disordered" evidence="10">
    <location>
        <begin position="1"/>
        <end position="29"/>
    </location>
</feature>